<keyword evidence="2" id="KW-1185">Reference proteome</keyword>
<sequence length="102" mass="11579">MTFFEQTNDDEVNETFVEVTSKMGGEVKLTITLKDPLSLGSIELNLPLTRQQTYAMLDSSEGIDLELYQPLSTIDENLNQSNYEQLNLEEILNKVTPSKLSY</sequence>
<evidence type="ECO:0000313" key="1">
    <source>
        <dbReference type="EMBL" id="KAF0553175.1"/>
    </source>
</evidence>
<accession>A0A8H4B1U6</accession>
<protein>
    <submittedName>
        <fullName evidence="1">Uncharacterized protein</fullName>
    </submittedName>
</protein>
<proteinExistence type="predicted"/>
<dbReference type="AlphaFoldDB" id="A0A8H4B1U6"/>
<evidence type="ECO:0000313" key="2">
    <source>
        <dbReference type="Proteomes" id="UP000439903"/>
    </source>
</evidence>
<dbReference type="EMBL" id="WTPW01000058">
    <property type="protein sequence ID" value="KAF0553175.1"/>
    <property type="molecule type" value="Genomic_DNA"/>
</dbReference>
<dbReference type="OrthoDB" id="10547828at2759"/>
<gene>
    <name evidence="1" type="ORF">F8M41_020558</name>
</gene>
<reference evidence="1 2" key="1">
    <citation type="journal article" date="2019" name="Environ. Microbiol.">
        <title>At the nexus of three kingdoms: the genome of the mycorrhizal fungus Gigaspora margarita provides insights into plant, endobacterial and fungal interactions.</title>
        <authorList>
            <person name="Venice F."/>
            <person name="Ghignone S."/>
            <person name="Salvioli di Fossalunga A."/>
            <person name="Amselem J."/>
            <person name="Novero M."/>
            <person name="Xianan X."/>
            <person name="Sedzielewska Toro K."/>
            <person name="Morin E."/>
            <person name="Lipzen A."/>
            <person name="Grigoriev I.V."/>
            <person name="Henrissat B."/>
            <person name="Martin F.M."/>
            <person name="Bonfante P."/>
        </authorList>
    </citation>
    <scope>NUCLEOTIDE SEQUENCE [LARGE SCALE GENOMIC DNA]</scope>
    <source>
        <strain evidence="1 2">BEG34</strain>
    </source>
</reference>
<dbReference type="Proteomes" id="UP000439903">
    <property type="component" value="Unassembled WGS sequence"/>
</dbReference>
<comment type="caution">
    <text evidence="1">The sequence shown here is derived from an EMBL/GenBank/DDBJ whole genome shotgun (WGS) entry which is preliminary data.</text>
</comment>
<organism evidence="1 2">
    <name type="scientific">Gigaspora margarita</name>
    <dbReference type="NCBI Taxonomy" id="4874"/>
    <lineage>
        <taxon>Eukaryota</taxon>
        <taxon>Fungi</taxon>
        <taxon>Fungi incertae sedis</taxon>
        <taxon>Mucoromycota</taxon>
        <taxon>Glomeromycotina</taxon>
        <taxon>Glomeromycetes</taxon>
        <taxon>Diversisporales</taxon>
        <taxon>Gigasporaceae</taxon>
        <taxon>Gigaspora</taxon>
    </lineage>
</organism>
<name>A0A8H4B1U6_GIGMA</name>